<accession>A0A9J7M566</accession>
<dbReference type="InterPro" id="IPR001881">
    <property type="entry name" value="EGF-like_Ca-bd_dom"/>
</dbReference>
<feature type="domain" description="Ig-like" evidence="9">
    <location>
        <begin position="1001"/>
        <end position="1082"/>
    </location>
</feature>
<feature type="domain" description="Sushi" evidence="10">
    <location>
        <begin position="562"/>
        <end position="625"/>
    </location>
</feature>
<dbReference type="SMART" id="SM00032">
    <property type="entry name" value="CCP"/>
    <property type="match status" value="3"/>
</dbReference>
<dbReference type="InterPro" id="IPR003410">
    <property type="entry name" value="HYR_dom"/>
</dbReference>
<dbReference type="Pfam" id="PF07679">
    <property type="entry name" value="I-set"/>
    <property type="match status" value="1"/>
</dbReference>
<dbReference type="PROSITE" id="PS00010">
    <property type="entry name" value="ASX_HYDROXYL"/>
    <property type="match status" value="2"/>
</dbReference>
<dbReference type="SMART" id="SM00409">
    <property type="entry name" value="IG"/>
    <property type="match status" value="1"/>
</dbReference>
<dbReference type="GO" id="GO:0005509">
    <property type="term" value="F:calcium ion binding"/>
    <property type="evidence" value="ECO:0007669"/>
    <property type="project" value="InterPro"/>
</dbReference>
<dbReference type="InterPro" id="IPR035976">
    <property type="entry name" value="Sushi/SCR/CCP_sf"/>
</dbReference>
<evidence type="ECO:0000259" key="7">
    <source>
        <dbReference type="PROSITE" id="PS50026"/>
    </source>
</evidence>
<dbReference type="PROSITE" id="PS50923">
    <property type="entry name" value="SUSHI"/>
    <property type="match status" value="2"/>
</dbReference>
<dbReference type="CDD" id="cd00054">
    <property type="entry name" value="EGF_CA"/>
    <property type="match status" value="1"/>
</dbReference>
<dbReference type="AlphaFoldDB" id="A0A9J7M566"/>
<protein>
    <submittedName>
        <fullName evidence="13">Signal peptide, CUB and EGF-like domain-containing protein 2</fullName>
    </submittedName>
</protein>
<organism evidence="12 13">
    <name type="scientific">Branchiostoma floridae</name>
    <name type="common">Florida lancelet</name>
    <name type="synonym">Amphioxus</name>
    <dbReference type="NCBI Taxonomy" id="7739"/>
    <lineage>
        <taxon>Eukaryota</taxon>
        <taxon>Metazoa</taxon>
        <taxon>Chordata</taxon>
        <taxon>Cephalochordata</taxon>
        <taxon>Leptocardii</taxon>
        <taxon>Amphioxiformes</taxon>
        <taxon>Branchiostomatidae</taxon>
        <taxon>Branchiostoma</taxon>
    </lineage>
</organism>
<reference evidence="13" key="2">
    <citation type="submission" date="2025-08" db="UniProtKB">
        <authorList>
            <consortium name="RefSeq"/>
        </authorList>
    </citation>
    <scope>IDENTIFICATION</scope>
    <source>
        <strain evidence="13">S238N-H82</strain>
        <tissue evidence="13">Testes</tissue>
    </source>
</reference>
<feature type="domain" description="EGF-like" evidence="7">
    <location>
        <begin position="108"/>
        <end position="146"/>
    </location>
</feature>
<dbReference type="RefSeq" id="XP_035693494.1">
    <property type="nucleotide sequence ID" value="XM_035837601.1"/>
</dbReference>
<dbReference type="InterPro" id="IPR036179">
    <property type="entry name" value="Ig-like_dom_sf"/>
</dbReference>
<evidence type="ECO:0000313" key="13">
    <source>
        <dbReference type="RefSeq" id="XP_035693494.1"/>
    </source>
</evidence>
<evidence type="ECO:0000259" key="9">
    <source>
        <dbReference type="PROSITE" id="PS50835"/>
    </source>
</evidence>
<dbReference type="KEGG" id="bfo:118427699"/>
<dbReference type="OMA" id="VETTDNC"/>
<feature type="disulfide bond" evidence="4">
    <location>
        <begin position="96"/>
        <end position="105"/>
    </location>
</feature>
<dbReference type="InterPro" id="IPR013098">
    <property type="entry name" value="Ig_I-set"/>
</dbReference>
<dbReference type="PROSITE" id="PS00022">
    <property type="entry name" value="EGF_1"/>
    <property type="match status" value="1"/>
</dbReference>
<dbReference type="InterPro" id="IPR011641">
    <property type="entry name" value="Tyr-kin_ephrin_A/B_rcpt-like"/>
</dbReference>
<keyword evidence="1 4" id="KW-0245">EGF-like domain</keyword>
<keyword evidence="6" id="KW-0732">Signal</keyword>
<gene>
    <name evidence="13" type="primary">LOC118427699</name>
</gene>
<dbReference type="PROSITE" id="PS50835">
    <property type="entry name" value="IG_LIKE"/>
    <property type="match status" value="1"/>
</dbReference>
<evidence type="ECO:0000259" key="11">
    <source>
        <dbReference type="PROSITE" id="PS50948"/>
    </source>
</evidence>
<dbReference type="PROSITE" id="PS50825">
    <property type="entry name" value="HYR"/>
    <property type="match status" value="1"/>
</dbReference>
<dbReference type="SMART" id="SM00181">
    <property type="entry name" value="EGF"/>
    <property type="match status" value="7"/>
</dbReference>
<evidence type="ECO:0000256" key="3">
    <source>
        <dbReference type="ARBA" id="ARBA00023157"/>
    </source>
</evidence>
<dbReference type="InterPro" id="IPR009030">
    <property type="entry name" value="Growth_fac_rcpt_cys_sf"/>
</dbReference>
<evidence type="ECO:0000256" key="5">
    <source>
        <dbReference type="PROSITE-ProRule" id="PRU00302"/>
    </source>
</evidence>
<dbReference type="InterPro" id="IPR049883">
    <property type="entry name" value="NOTCH1_EGF-like"/>
</dbReference>
<dbReference type="InterPro" id="IPR007110">
    <property type="entry name" value="Ig-like_dom"/>
</dbReference>
<dbReference type="FunFam" id="2.10.25.10:FF:000240">
    <property type="entry name" value="Vitamin K-dependent protein S"/>
    <property type="match status" value="3"/>
</dbReference>
<dbReference type="InterPro" id="IPR000436">
    <property type="entry name" value="Sushi_SCR_CCP_dom"/>
</dbReference>
<dbReference type="PROSITE" id="PS50026">
    <property type="entry name" value="EGF_3"/>
    <property type="match status" value="3"/>
</dbReference>
<dbReference type="InterPro" id="IPR003599">
    <property type="entry name" value="Ig_sub"/>
</dbReference>
<dbReference type="Gene3D" id="2.10.70.10">
    <property type="entry name" value="Complement Module, domain 1"/>
    <property type="match status" value="3"/>
</dbReference>
<evidence type="ECO:0000256" key="4">
    <source>
        <dbReference type="PROSITE-ProRule" id="PRU00076"/>
    </source>
</evidence>
<dbReference type="SUPFAM" id="SSF48726">
    <property type="entry name" value="Immunoglobulin"/>
    <property type="match status" value="1"/>
</dbReference>
<reference evidence="12" key="1">
    <citation type="journal article" date="2020" name="Nat. Ecol. Evol.">
        <title>Deeply conserved synteny resolves early events in vertebrate evolution.</title>
        <authorList>
            <person name="Simakov O."/>
            <person name="Marletaz F."/>
            <person name="Yue J.X."/>
            <person name="O'Connell B."/>
            <person name="Jenkins J."/>
            <person name="Brandt A."/>
            <person name="Calef R."/>
            <person name="Tung C.H."/>
            <person name="Huang T.K."/>
            <person name="Schmutz J."/>
            <person name="Satoh N."/>
            <person name="Yu J.K."/>
            <person name="Putnam N.H."/>
            <person name="Green R.E."/>
            <person name="Rokhsar D.S."/>
        </authorList>
    </citation>
    <scope>NUCLEOTIDE SEQUENCE [LARGE SCALE GENOMIC DNA]</scope>
    <source>
        <strain evidence="12">S238N-H82</strain>
    </source>
</reference>
<proteinExistence type="predicted"/>
<dbReference type="Gene3D" id="2.10.25.10">
    <property type="entry name" value="Laminin"/>
    <property type="match status" value="5"/>
</dbReference>
<feature type="domain" description="Sushi" evidence="10">
    <location>
        <begin position="496"/>
        <end position="561"/>
    </location>
</feature>
<dbReference type="Pfam" id="PF14670">
    <property type="entry name" value="FXa_inhibition"/>
    <property type="match status" value="2"/>
</dbReference>
<dbReference type="CDD" id="cd00033">
    <property type="entry name" value="CCP"/>
    <property type="match status" value="2"/>
</dbReference>
<dbReference type="CDD" id="cd00096">
    <property type="entry name" value="Ig"/>
    <property type="match status" value="1"/>
</dbReference>
<dbReference type="PANTHER" id="PTHR24046">
    <property type="entry name" value="SIGNAL PEPTIDE, CUB AND EGF-LIKE DOMAIN-CONTAINING"/>
    <property type="match status" value="1"/>
</dbReference>
<evidence type="ECO:0000259" key="10">
    <source>
        <dbReference type="PROSITE" id="PS50923"/>
    </source>
</evidence>
<dbReference type="Gene3D" id="2.10.50.10">
    <property type="entry name" value="Tumor Necrosis Factor Receptor, subunit A, domain 2"/>
    <property type="match status" value="2"/>
</dbReference>
<sequence>MKIVVHLLASIFLLSVIKCADAVPPEENLNSAGSWIQDNRIPGDDDIVSESRNVNLAGCGISGQGCQNGGTCVTLMPTTPSIAQNTTPAITSHCVCTESWEGQYCQIDVDECSNGPCDQHCENTPGSYQCSCLEGYILNQDSVNCDDVNECTESNNGRGPCQEGCSNTPGSFICSCDQGYFLRPDSVTCGNSISRFAFQDEKYIRQHDKKIIDDLATAADCATECMEETEFYCRSFDWKPRKWLHETNKCFLSIENSGTIASLESGARFEYYERTSTTDPRKFTQQFKKAPSAFYDHFHTGYTEAQCEAGCLNVNDFICLSFTYGVANTKWGRRHRCYLSPYDSTNLPSGQSIVDNDDFDYFEVKKCPVGFWGLSCDNECHCVDSQCHPINGRCIHGCAPGWSATSSDSCSDDINECDQNNGGCSHECINELGSYQCQCRPGYELAPDELRCLDKNECQENNAGCEQGCLNTLGSYTCSCNYGFFLEPDGHTCTALLCPSLPSVHNGMITPQSVCETSSQLPINTTCSYQCSSGYELEGQSDRFCQLGGIWNDNTQPICKAVRCDPLSRPTNGDIIPESCYNGQPEYGGPACIFTCHSGYILNGTQILQCTERKQWSSPQPSCVQDQAPPYISCPGKVTVDLPVDTNSTIVTVPFPSTDGSRLTQNVTLASDGSAEFPAGRTVIAFVADSGDGTSSSTCTVQVDVLDKQAPVVTSCPADVIEIFTESRYVTSVIWDEPQFYDNVGVTEIWKARQPGGTLTWGLYNVRYTGWDAAGNSADCSFVLHIQPKTCGVPVGPRNGNANCVSWLYGLFCQPTCNAGLIFFEDPAITYACGAQAEWNPSRYIPDCVGHVLKNGDDPCPPGTIDRLQGSVQHCANCPLGTREVNGDCVSCDVGSYQNAEGQTVCSLCADNTTTAETGSTTVNDCHGPCNEGSFSTTGLGPNCTLCPVGFYQSLKGQGKCEGCPDGANTTSEGSMSENDCLKTAVIIRMTPDTPHAAHVGDDIDIACYVQGHLPSRIWWKKRSYEGEEQDIAAASYSFNIDTTESAQILHITQATADDSGSYQCYVSNHPLGEAQDMKHVDVYIVPNNTG</sequence>
<dbReference type="PANTHER" id="PTHR24046:SF7">
    <property type="entry name" value="CUB DOMAIN-CONTAINING PROTEIN"/>
    <property type="match status" value="1"/>
</dbReference>
<comment type="caution">
    <text evidence="4">Lacks conserved residue(s) required for the propagation of feature annotation.</text>
</comment>
<keyword evidence="5" id="KW-0768">Sushi</keyword>
<dbReference type="Pfam" id="PF07645">
    <property type="entry name" value="EGF_CA"/>
    <property type="match status" value="2"/>
</dbReference>
<keyword evidence="3 4" id="KW-1015">Disulfide bond</keyword>
<feature type="disulfide bond" evidence="5">
    <location>
        <begin position="596"/>
        <end position="623"/>
    </location>
</feature>
<keyword evidence="12" id="KW-1185">Reference proteome</keyword>
<dbReference type="SUPFAM" id="SSF57184">
    <property type="entry name" value="Growth factor receptor domain"/>
    <property type="match status" value="3"/>
</dbReference>
<dbReference type="PROSITE" id="PS50948">
    <property type="entry name" value="PAN"/>
    <property type="match status" value="1"/>
</dbReference>
<dbReference type="SUPFAM" id="SSF57414">
    <property type="entry name" value="Hairpin loop containing domain-like"/>
    <property type="match status" value="2"/>
</dbReference>
<dbReference type="Pfam" id="PF07699">
    <property type="entry name" value="Ephrin_rec_like"/>
    <property type="match status" value="2"/>
</dbReference>
<dbReference type="InterPro" id="IPR003609">
    <property type="entry name" value="Pan_app"/>
</dbReference>
<keyword evidence="2" id="KW-0677">Repeat</keyword>
<evidence type="ECO:0000259" key="8">
    <source>
        <dbReference type="PROSITE" id="PS50825"/>
    </source>
</evidence>
<name>A0A9J7M566_BRAFL</name>
<dbReference type="OrthoDB" id="10045365at2759"/>
<feature type="domain" description="EGF-like" evidence="7">
    <location>
        <begin position="413"/>
        <end position="453"/>
    </location>
</feature>
<dbReference type="InterPro" id="IPR018097">
    <property type="entry name" value="EGF_Ca-bd_CS"/>
</dbReference>
<dbReference type="InterPro" id="IPR000152">
    <property type="entry name" value="EGF-type_Asp/Asn_hydroxyl_site"/>
</dbReference>
<dbReference type="InterPro" id="IPR013783">
    <property type="entry name" value="Ig-like_fold"/>
</dbReference>
<feature type="domain" description="HYR" evidence="8">
    <location>
        <begin position="706"/>
        <end position="788"/>
    </location>
</feature>
<feature type="domain" description="Apple" evidence="11">
    <location>
        <begin position="189"/>
        <end position="276"/>
    </location>
</feature>
<dbReference type="Gene3D" id="3.50.4.10">
    <property type="entry name" value="Hepatocyte Growth Factor"/>
    <property type="match status" value="2"/>
</dbReference>
<dbReference type="SMART" id="SM00473">
    <property type="entry name" value="PAN_AP"/>
    <property type="match status" value="2"/>
</dbReference>
<dbReference type="SUPFAM" id="SSF57535">
    <property type="entry name" value="Complement control module/SCR domain"/>
    <property type="match status" value="2"/>
</dbReference>
<dbReference type="PROSITE" id="PS01187">
    <property type="entry name" value="EGF_CA"/>
    <property type="match status" value="2"/>
</dbReference>
<dbReference type="InterPro" id="IPR052071">
    <property type="entry name" value="SCUB_EGF-like_domain"/>
</dbReference>
<evidence type="ECO:0000256" key="1">
    <source>
        <dbReference type="ARBA" id="ARBA00022536"/>
    </source>
</evidence>
<evidence type="ECO:0000256" key="6">
    <source>
        <dbReference type="SAM" id="SignalP"/>
    </source>
</evidence>
<feature type="signal peptide" evidence="6">
    <location>
        <begin position="1"/>
        <end position="22"/>
    </location>
</feature>
<dbReference type="Proteomes" id="UP000001554">
    <property type="component" value="Chromosome 12"/>
</dbReference>
<dbReference type="InterPro" id="IPR000742">
    <property type="entry name" value="EGF"/>
</dbReference>
<dbReference type="SMART" id="SM01411">
    <property type="entry name" value="Ephrin_rec_like"/>
    <property type="match status" value="2"/>
</dbReference>
<dbReference type="PROSITE" id="PS01186">
    <property type="entry name" value="EGF_2"/>
    <property type="match status" value="4"/>
</dbReference>
<dbReference type="Gene3D" id="2.60.40.10">
    <property type="entry name" value="Immunoglobulins"/>
    <property type="match status" value="1"/>
</dbReference>
<feature type="domain" description="EGF-like" evidence="7">
    <location>
        <begin position="55"/>
        <end position="106"/>
    </location>
</feature>
<dbReference type="SMART" id="SM00179">
    <property type="entry name" value="EGF_CA"/>
    <property type="match status" value="4"/>
</dbReference>
<evidence type="ECO:0000256" key="2">
    <source>
        <dbReference type="ARBA" id="ARBA00022737"/>
    </source>
</evidence>
<feature type="chain" id="PRO_5039941635" evidence="6">
    <location>
        <begin position="23"/>
        <end position="1091"/>
    </location>
</feature>
<dbReference type="Pfam" id="PF00084">
    <property type="entry name" value="Sushi"/>
    <property type="match status" value="2"/>
</dbReference>
<dbReference type="GeneID" id="118427699"/>
<dbReference type="Pfam" id="PF02494">
    <property type="entry name" value="HYR"/>
    <property type="match status" value="1"/>
</dbReference>
<evidence type="ECO:0000313" key="12">
    <source>
        <dbReference type="Proteomes" id="UP000001554"/>
    </source>
</evidence>